<dbReference type="Proteomes" id="UP000291269">
    <property type="component" value="Unassembled WGS sequence"/>
</dbReference>
<dbReference type="SUPFAM" id="SSF53163">
    <property type="entry name" value="HybD-like"/>
    <property type="match status" value="1"/>
</dbReference>
<evidence type="ECO:0000313" key="2">
    <source>
        <dbReference type="Proteomes" id="UP000291269"/>
    </source>
</evidence>
<keyword evidence="1" id="KW-0645">Protease</keyword>
<dbReference type="NCBIfam" id="TIGR02841">
    <property type="entry name" value="spore_YyaC"/>
    <property type="match status" value="1"/>
</dbReference>
<organism evidence="1 2">
    <name type="scientific">Candidatus Borkfalkia ceftriaxoniphila</name>
    <dbReference type="NCBI Taxonomy" id="2508949"/>
    <lineage>
        <taxon>Bacteria</taxon>
        <taxon>Bacillati</taxon>
        <taxon>Bacillota</taxon>
        <taxon>Clostridia</taxon>
        <taxon>Christensenellales</taxon>
        <taxon>Christensenellaceae</taxon>
        <taxon>Candidatus Borkfalkia</taxon>
    </lineage>
</organism>
<keyword evidence="1" id="KW-0378">Hydrolase</keyword>
<dbReference type="OrthoDB" id="9815953at2"/>
<comment type="caution">
    <text evidence="1">The sequence shown here is derived from an EMBL/GenBank/DDBJ whole genome shotgun (WGS) entry which is preliminary data.</text>
</comment>
<dbReference type="InterPro" id="IPR023430">
    <property type="entry name" value="Pept_HybD-like_dom_sf"/>
</dbReference>
<reference evidence="1 2" key="1">
    <citation type="journal article" date="2019" name="Gut">
        <title>Antibiotics-induced monodominance of a novel gut bacterial order.</title>
        <authorList>
            <person name="Hildebrand F."/>
            <person name="Moitinho-Silva L."/>
            <person name="Blasche S."/>
            <person name="Jahn M.T."/>
            <person name="Gossmann T.I."/>
            <person name="Heuerta-Cepas J."/>
            <person name="Hercog R."/>
            <person name="Luetge M."/>
            <person name="Bahram M."/>
            <person name="Pryszlak A."/>
            <person name="Alves R.J."/>
            <person name="Waszak S.M."/>
            <person name="Zhu A."/>
            <person name="Ye L."/>
            <person name="Costea P.I."/>
            <person name="Aalvink S."/>
            <person name="Belzer C."/>
            <person name="Forslund S.K."/>
            <person name="Sunagawa S."/>
            <person name="Hentschel U."/>
            <person name="Merten C."/>
            <person name="Patil K.R."/>
            <person name="Benes V."/>
            <person name="Bork P."/>
        </authorList>
    </citation>
    <scope>NUCLEOTIDE SEQUENCE [LARGE SCALE GENOMIC DNA]</scope>
    <source>
        <strain evidence="1 2">HDS1380</strain>
    </source>
</reference>
<dbReference type="GO" id="GO:0006508">
    <property type="term" value="P:proteolysis"/>
    <property type="evidence" value="ECO:0007669"/>
    <property type="project" value="UniProtKB-KW"/>
</dbReference>
<dbReference type="EMBL" id="SDOZ01000002">
    <property type="protein sequence ID" value="RXZ61679.1"/>
    <property type="molecule type" value="Genomic_DNA"/>
</dbReference>
<accession>A0A4Q2KCF3</accession>
<keyword evidence="2" id="KW-1185">Reference proteome</keyword>
<name>A0A4Q2KCF3_9FIRM</name>
<gene>
    <name evidence="1" type="primary">yyaC</name>
    <name evidence="1" type="ORF">ESZ91_04625</name>
</gene>
<dbReference type="InterPro" id="IPR009665">
    <property type="entry name" value="YyaC"/>
</dbReference>
<evidence type="ECO:0000313" key="1">
    <source>
        <dbReference type="EMBL" id="RXZ61679.1"/>
    </source>
</evidence>
<protein>
    <submittedName>
        <fullName evidence="1">Spore protease YyaC</fullName>
    </submittedName>
</protein>
<sequence length="224" mass="24336">MHLSTLCAQFVDKLNRVEGINRREFVNKVVSTHTRRMTQMEYSFNIYNKMAGAGILMALNAYIGTNEAPPVILCIGSDLAIGDSLGPVCGTMLQSKNCYKGCFVYGTLKKPVTAKEVKYLNAFLKETHPNSKIIAVDAAVGAAGDIGLIKINNKGLKPGLGANKKLPAVGDVSIMGIVAEKSLFNYSLLNLTRLNLVYKMSDIISDSLATFLMNAHKSSMRQVI</sequence>
<dbReference type="Pfam" id="PF06866">
    <property type="entry name" value="DUF1256"/>
    <property type="match status" value="1"/>
</dbReference>
<proteinExistence type="predicted"/>
<dbReference type="GO" id="GO:0008233">
    <property type="term" value="F:peptidase activity"/>
    <property type="evidence" value="ECO:0007669"/>
    <property type="project" value="UniProtKB-KW"/>
</dbReference>
<dbReference type="AlphaFoldDB" id="A0A4Q2KCF3"/>